<accession>A0A1G2HQ29</accession>
<reference evidence="3 4" key="1">
    <citation type="journal article" date="2016" name="Nat. Commun.">
        <title>Thousands of microbial genomes shed light on interconnected biogeochemical processes in an aquifer system.</title>
        <authorList>
            <person name="Anantharaman K."/>
            <person name="Brown C.T."/>
            <person name="Hug L.A."/>
            <person name="Sharon I."/>
            <person name="Castelle C.J."/>
            <person name="Probst A.J."/>
            <person name="Thomas B.C."/>
            <person name="Singh A."/>
            <person name="Wilkins M.J."/>
            <person name="Karaoz U."/>
            <person name="Brodie E.L."/>
            <person name="Williams K.H."/>
            <person name="Hubbard S.S."/>
            <person name="Banfield J.F."/>
        </authorList>
    </citation>
    <scope>NUCLEOTIDE SEQUENCE [LARGE SCALE GENOMIC DNA]</scope>
</reference>
<dbReference type="EMBL" id="MHOO01000004">
    <property type="protein sequence ID" value="OGZ64597.1"/>
    <property type="molecule type" value="Genomic_DNA"/>
</dbReference>
<proteinExistence type="predicted"/>
<evidence type="ECO:0000313" key="3">
    <source>
        <dbReference type="EMBL" id="OGZ64597.1"/>
    </source>
</evidence>
<sequence>MKKNSKITIANTSLVFVFLLAFFVLAPSMADAAYTYGNSGTGMLQSNYFQGLTIGPLEQYVYGATNYLNVWVRNNENYSKVLSIRKGVCRCQEAQGYPYRSGIGQCQYYWSPDAANKRPGCQTVSQNITVRAQSSVMLQGVVSQYKNQSCGSFQLDFFIDKINGAAPRVAYPYAGPWAASFANLVRNCSAPATCTSHASQRCVGNAVYWFDSCGKQQELSKTCAAGQTCQNAQCINITCSTNSQCGTNGFTGGPYCQGNGVYRNYTSYTCNNPGTTSSSCTSQTTAQLQNTCQSNQTCSNGTCGNVTCNTNTDCGTNQYTGSNFCQGNAVYKNYVTYTCNNPGTTSSSCTSQTTAQLQNTCSANQTCSNGTCVDQQAQCTSHASQRCVGNSIYWFDSCGNQQELSQACTANQTCSNNTCVNQQQQAFTATVTVRNLTRGTLNWSSSTNASPSEVVQFNVAIQAPSNQPINNVTVRDVFPNNLSYRDALKVDGTANSGDLFVGVNIGSIPMGQTKNVTYEAQVGPTQNFPVGATTLNDAVTVTVTDAGYNQATGSASVIVTKTATSGATTAPTGLTNNVWVDSFFIPLMIGLLGFWLVRSNAFGIAEKIGLNNLRYKGFLAQQQLDSKIQEIKNKEI</sequence>
<comment type="caution">
    <text evidence="3">The sequence shown here is derived from an EMBL/GenBank/DDBJ whole genome shotgun (WGS) entry which is preliminary data.</text>
</comment>
<feature type="chain" id="PRO_5009583164" description="DUF11 domain-containing protein" evidence="1">
    <location>
        <begin position="33"/>
        <end position="636"/>
    </location>
</feature>
<evidence type="ECO:0000259" key="2">
    <source>
        <dbReference type="Pfam" id="PF01345"/>
    </source>
</evidence>
<feature type="signal peptide" evidence="1">
    <location>
        <begin position="1"/>
        <end position="32"/>
    </location>
</feature>
<name>A0A1G2HQ29_9BACT</name>
<protein>
    <recommendedName>
        <fullName evidence="2">DUF11 domain-containing protein</fullName>
    </recommendedName>
</protein>
<organism evidence="3 4">
    <name type="scientific">Candidatus Staskawiczbacteria bacterium RIFCSPHIGHO2_01_FULL_39_25</name>
    <dbReference type="NCBI Taxonomy" id="1802202"/>
    <lineage>
        <taxon>Bacteria</taxon>
        <taxon>Candidatus Staskawicziibacteriota</taxon>
    </lineage>
</organism>
<dbReference type="Proteomes" id="UP000176855">
    <property type="component" value="Unassembled WGS sequence"/>
</dbReference>
<dbReference type="AlphaFoldDB" id="A0A1G2HQ29"/>
<gene>
    <name evidence="3" type="ORF">A2730_02790</name>
</gene>
<evidence type="ECO:0000256" key="1">
    <source>
        <dbReference type="SAM" id="SignalP"/>
    </source>
</evidence>
<dbReference type="Pfam" id="PF01345">
    <property type="entry name" value="DUF11"/>
    <property type="match status" value="1"/>
</dbReference>
<feature type="domain" description="DUF11" evidence="2">
    <location>
        <begin position="446"/>
        <end position="556"/>
    </location>
</feature>
<keyword evidence="1" id="KW-0732">Signal</keyword>
<evidence type="ECO:0000313" key="4">
    <source>
        <dbReference type="Proteomes" id="UP000176855"/>
    </source>
</evidence>
<dbReference type="InterPro" id="IPR001434">
    <property type="entry name" value="OmcB-like_DUF11"/>
</dbReference>